<name>A0A0J7LNT6_9FLAO</name>
<accession>A0A0J7LNT6</accession>
<keyword evidence="2" id="KW-1185">Reference proteome</keyword>
<gene>
    <name evidence="1" type="ORF">ACM44_10500</name>
</gene>
<dbReference type="AlphaFoldDB" id="A0A0J7LNT6"/>
<evidence type="ECO:0000313" key="2">
    <source>
        <dbReference type="Proteomes" id="UP000035900"/>
    </source>
</evidence>
<dbReference type="Proteomes" id="UP000035900">
    <property type="component" value="Unassembled WGS sequence"/>
</dbReference>
<reference evidence="1 2" key="1">
    <citation type="journal article" date="2004" name="Int. J. Syst. Evol. Microbiol.">
        <title>Kaistella koreensis gen. nov., sp. nov., a novel member of the Chryseobacterium-Bergeyella-Riemerella branch.</title>
        <authorList>
            <person name="Kim M.K."/>
            <person name="Im W.T."/>
            <person name="Shin Y.K."/>
            <person name="Lim J.H."/>
            <person name="Kim S.H."/>
            <person name="Lee B.C."/>
            <person name="Park M.Y."/>
            <person name="Lee K.Y."/>
            <person name="Lee S.T."/>
        </authorList>
    </citation>
    <scope>NUCLEOTIDE SEQUENCE [LARGE SCALE GENOMIC DNA]</scope>
    <source>
        <strain evidence="1 2">CCUG 49689</strain>
    </source>
</reference>
<dbReference type="EMBL" id="LFNG01000013">
    <property type="protein sequence ID" value="KMQ70740.1"/>
    <property type="molecule type" value="Genomic_DNA"/>
</dbReference>
<sequence>MIEDGGKNENKLMESAIIEARKYGADGILLLEQDNKVDGYYYGMAFNRKVLRMSIIVKEE</sequence>
<protein>
    <submittedName>
        <fullName evidence="1">Uncharacterized protein</fullName>
    </submittedName>
</protein>
<organism evidence="1 2">
    <name type="scientific">Chryseobacterium koreense CCUG 49689</name>
    <dbReference type="NCBI Taxonomy" id="1304281"/>
    <lineage>
        <taxon>Bacteria</taxon>
        <taxon>Pseudomonadati</taxon>
        <taxon>Bacteroidota</taxon>
        <taxon>Flavobacteriia</taxon>
        <taxon>Flavobacteriales</taxon>
        <taxon>Weeksellaceae</taxon>
        <taxon>Chryseobacterium group</taxon>
        <taxon>Chryseobacterium</taxon>
    </lineage>
</organism>
<comment type="caution">
    <text evidence="1">The sequence shown here is derived from an EMBL/GenBank/DDBJ whole genome shotgun (WGS) entry which is preliminary data.</text>
</comment>
<dbReference type="PATRIC" id="fig|1304281.5.peg.2262"/>
<proteinExistence type="predicted"/>
<evidence type="ECO:0000313" key="1">
    <source>
        <dbReference type="EMBL" id="KMQ70740.1"/>
    </source>
</evidence>